<sequence>MPTKFPGRYQSRLFSYLNRQYIRWSDRRERAIRHGQVATTWGVQVILYPVFMLFQSAQLAGRRLQQFLGLSNSPPPPQLPPSDMPVRRVLEVAESFYLPAAQANKAALTENAKPISFQVKGSKNPSPITGIATQQEQRHLVLVNDENEILDILTPEQQQQLNEKIIFEVESYLHQRDSIDQVEETSSITLAPPEAPANIAPGGLLQNAINWVKTGPVATVVNLFQSENQQLNQFENRRQQLKAKSEELKHRHEELTHKIHLKSDESKPDWISSIDRAIAQIETGKITQSVVHSAQKLLHQVKTRLLNPQTAVSEDIEDPWLTTNDLFGKPQPNNNRIPAQKNQASAVALPPSTPTDIPGVNSIQNLIKRHLQPKQALAVRPQQQSDLAVHQKSPKEITKVPDSVSSLNTTSTSQKSVASTRKVPANPETEWIETEAKPVGYVKHPLEQILEWLDRVMVWLEDLLIKAWEWLEQQINNINNKK</sequence>
<feature type="compositionally biased region" description="Polar residues" evidence="2">
    <location>
        <begin position="403"/>
        <end position="419"/>
    </location>
</feature>
<accession>A0AAV3X839</accession>
<evidence type="ECO:0000313" key="3">
    <source>
        <dbReference type="EMBL" id="GET37985.1"/>
    </source>
</evidence>
<proteinExistence type="predicted"/>
<feature type="coiled-coil region" evidence="1">
    <location>
        <begin position="224"/>
        <end position="258"/>
    </location>
</feature>
<evidence type="ECO:0000256" key="2">
    <source>
        <dbReference type="SAM" id="MobiDB-lite"/>
    </source>
</evidence>
<keyword evidence="1" id="KW-0175">Coiled coil</keyword>
<comment type="caution">
    <text evidence="3">The sequence shown here is derived from an EMBL/GenBank/DDBJ whole genome shotgun (WGS) entry which is preliminary data.</text>
</comment>
<dbReference type="EMBL" id="BLAY01000037">
    <property type="protein sequence ID" value="GET37985.1"/>
    <property type="molecule type" value="Genomic_DNA"/>
</dbReference>
<evidence type="ECO:0000256" key="1">
    <source>
        <dbReference type="SAM" id="Coils"/>
    </source>
</evidence>
<dbReference type="AlphaFoldDB" id="A0AAV3X839"/>
<organism evidence="3 4">
    <name type="scientific">Microseira wollei NIES-4236</name>
    <dbReference type="NCBI Taxonomy" id="2530354"/>
    <lineage>
        <taxon>Bacteria</taxon>
        <taxon>Bacillati</taxon>
        <taxon>Cyanobacteriota</taxon>
        <taxon>Cyanophyceae</taxon>
        <taxon>Oscillatoriophycideae</taxon>
        <taxon>Aerosakkonematales</taxon>
        <taxon>Aerosakkonemataceae</taxon>
        <taxon>Microseira</taxon>
    </lineage>
</organism>
<feature type="region of interest" description="Disordered" evidence="2">
    <location>
        <begin position="380"/>
        <end position="426"/>
    </location>
</feature>
<keyword evidence="4" id="KW-1185">Reference proteome</keyword>
<name>A0AAV3X839_9CYAN</name>
<evidence type="ECO:0000313" key="4">
    <source>
        <dbReference type="Proteomes" id="UP001050975"/>
    </source>
</evidence>
<dbReference type="Proteomes" id="UP001050975">
    <property type="component" value="Unassembled WGS sequence"/>
</dbReference>
<gene>
    <name evidence="3" type="ORF">MiSe_27390</name>
</gene>
<reference evidence="3" key="1">
    <citation type="submission" date="2019-10" db="EMBL/GenBank/DDBJ databases">
        <title>Draft genome sequece of Microseira wollei NIES-4236.</title>
        <authorList>
            <person name="Yamaguchi H."/>
            <person name="Suzuki S."/>
            <person name="Kawachi M."/>
        </authorList>
    </citation>
    <scope>NUCLEOTIDE SEQUENCE</scope>
    <source>
        <strain evidence="3">NIES-4236</strain>
    </source>
</reference>
<protein>
    <submittedName>
        <fullName evidence="3">Uncharacterized protein</fullName>
    </submittedName>
</protein>